<name>A0ABQ8I4B5_9ROSI</name>
<organism evidence="2 3">
    <name type="scientific">Xanthoceras sorbifolium</name>
    <dbReference type="NCBI Taxonomy" id="99658"/>
    <lineage>
        <taxon>Eukaryota</taxon>
        <taxon>Viridiplantae</taxon>
        <taxon>Streptophyta</taxon>
        <taxon>Embryophyta</taxon>
        <taxon>Tracheophyta</taxon>
        <taxon>Spermatophyta</taxon>
        <taxon>Magnoliopsida</taxon>
        <taxon>eudicotyledons</taxon>
        <taxon>Gunneridae</taxon>
        <taxon>Pentapetalae</taxon>
        <taxon>rosids</taxon>
        <taxon>malvids</taxon>
        <taxon>Sapindales</taxon>
        <taxon>Sapindaceae</taxon>
        <taxon>Xanthoceroideae</taxon>
        <taxon>Xanthoceras</taxon>
    </lineage>
</organism>
<dbReference type="Proteomes" id="UP000827721">
    <property type="component" value="Unassembled WGS sequence"/>
</dbReference>
<reference evidence="2 3" key="1">
    <citation type="submission" date="2021-02" db="EMBL/GenBank/DDBJ databases">
        <title>Plant Genome Project.</title>
        <authorList>
            <person name="Zhang R.-G."/>
        </authorList>
    </citation>
    <scope>NUCLEOTIDE SEQUENCE [LARGE SCALE GENOMIC DNA]</scope>
    <source>
        <tissue evidence="2">Leaves</tissue>
    </source>
</reference>
<evidence type="ECO:0000313" key="3">
    <source>
        <dbReference type="Proteomes" id="UP000827721"/>
    </source>
</evidence>
<proteinExistence type="predicted"/>
<sequence>MGRNSTDDSGSAWRCIGEAVEGRGWMISETWLMIWNKHDQSSTSKARKLVPDWFSETQPWIERDCWRDVGCCLPAVYGRHKDKAKILEMVFRDEPSAANFHVISIVGMEGIGKSTLAREVSVESFELKAWVCISNDFDICSKNLEGNS</sequence>
<feature type="domain" description="NB-ARC" evidence="1">
    <location>
        <begin position="83"/>
        <end position="140"/>
    </location>
</feature>
<evidence type="ECO:0000259" key="1">
    <source>
        <dbReference type="Pfam" id="PF00931"/>
    </source>
</evidence>
<evidence type="ECO:0000313" key="2">
    <source>
        <dbReference type="EMBL" id="KAH7571373.1"/>
    </source>
</evidence>
<comment type="caution">
    <text evidence="2">The sequence shown here is derived from an EMBL/GenBank/DDBJ whole genome shotgun (WGS) entry which is preliminary data.</text>
</comment>
<dbReference type="Pfam" id="PF00931">
    <property type="entry name" value="NB-ARC"/>
    <property type="match status" value="1"/>
</dbReference>
<dbReference type="InterPro" id="IPR027417">
    <property type="entry name" value="P-loop_NTPase"/>
</dbReference>
<accession>A0ABQ8I4B5</accession>
<dbReference type="Gene3D" id="3.40.50.300">
    <property type="entry name" value="P-loop containing nucleotide triphosphate hydrolases"/>
    <property type="match status" value="1"/>
</dbReference>
<dbReference type="EMBL" id="JAFEMO010000004">
    <property type="protein sequence ID" value="KAH7571373.1"/>
    <property type="molecule type" value="Genomic_DNA"/>
</dbReference>
<gene>
    <name evidence="2" type="ORF">JRO89_XS04G0030400</name>
</gene>
<dbReference type="InterPro" id="IPR002182">
    <property type="entry name" value="NB-ARC"/>
</dbReference>
<keyword evidence="3" id="KW-1185">Reference proteome</keyword>
<protein>
    <recommendedName>
        <fullName evidence="1">NB-ARC domain-containing protein</fullName>
    </recommendedName>
</protein>
<dbReference type="SUPFAM" id="SSF52540">
    <property type="entry name" value="P-loop containing nucleoside triphosphate hydrolases"/>
    <property type="match status" value="1"/>
</dbReference>